<comment type="cofactor">
    <cofactor evidence="1">
        <name>Mn(2+)</name>
        <dbReference type="ChEBI" id="CHEBI:29035"/>
    </cofactor>
</comment>
<reference evidence="8 9" key="1">
    <citation type="submission" date="2019-02" db="EMBL/GenBank/DDBJ databases">
        <title>Hansschlegelia quercus sp. nov., a novel methylotrophic bacterium from buds of oak (Quercus robur L.).</title>
        <authorList>
            <person name="Agafonova N.V."/>
            <person name="Kaparullina E.N."/>
            <person name="Grouzdev D.S."/>
            <person name="Doronina N.V."/>
        </authorList>
    </citation>
    <scope>NUCLEOTIDE SEQUENCE [LARGE SCALE GENOMIC DNA]</scope>
    <source>
        <strain evidence="8 9">Dub</strain>
    </source>
</reference>
<evidence type="ECO:0000313" key="9">
    <source>
        <dbReference type="Proteomes" id="UP000291613"/>
    </source>
</evidence>
<dbReference type="InterPro" id="IPR000086">
    <property type="entry name" value="NUDIX_hydrolase_dom"/>
</dbReference>
<dbReference type="Proteomes" id="UP000291613">
    <property type="component" value="Unassembled WGS sequence"/>
</dbReference>
<evidence type="ECO:0000256" key="2">
    <source>
        <dbReference type="ARBA" id="ARBA00001946"/>
    </source>
</evidence>
<dbReference type="Gene3D" id="3.90.79.10">
    <property type="entry name" value="Nucleoside Triphosphate Pyrophosphohydrolase"/>
    <property type="match status" value="1"/>
</dbReference>
<dbReference type="PANTHER" id="PTHR12318">
    <property type="entry name" value="TESTOSTERONE-REGULATED PROTEIN RP2"/>
    <property type="match status" value="1"/>
</dbReference>
<evidence type="ECO:0000256" key="3">
    <source>
        <dbReference type="ARBA" id="ARBA00022723"/>
    </source>
</evidence>
<dbReference type="GO" id="GO:0016818">
    <property type="term" value="F:hydrolase activity, acting on acid anhydrides, in phosphorus-containing anhydrides"/>
    <property type="evidence" value="ECO:0007669"/>
    <property type="project" value="InterPro"/>
</dbReference>
<keyword evidence="4 8" id="KW-0378">Hydrolase</keyword>
<organism evidence="8 9">
    <name type="scientific">Hansschlegelia quercus</name>
    <dbReference type="NCBI Taxonomy" id="2528245"/>
    <lineage>
        <taxon>Bacteria</taxon>
        <taxon>Pseudomonadati</taxon>
        <taxon>Pseudomonadota</taxon>
        <taxon>Alphaproteobacteria</taxon>
        <taxon>Hyphomicrobiales</taxon>
        <taxon>Methylopilaceae</taxon>
        <taxon>Hansschlegelia</taxon>
    </lineage>
</organism>
<dbReference type="GO" id="GO:0046872">
    <property type="term" value="F:metal ion binding"/>
    <property type="evidence" value="ECO:0007669"/>
    <property type="project" value="UniProtKB-KW"/>
</dbReference>
<evidence type="ECO:0000256" key="6">
    <source>
        <dbReference type="ARBA" id="ARBA00023211"/>
    </source>
</evidence>
<dbReference type="InterPro" id="IPR039121">
    <property type="entry name" value="NUDT19"/>
</dbReference>
<dbReference type="CDD" id="cd18870">
    <property type="entry name" value="NUDIX_AcylCoAdiphos_Nudt19"/>
    <property type="match status" value="1"/>
</dbReference>
<keyword evidence="3" id="KW-0479">Metal-binding</keyword>
<gene>
    <name evidence="8" type="ORF">EYR15_06020</name>
</gene>
<name>A0A4Q9GJB5_9HYPH</name>
<comment type="cofactor">
    <cofactor evidence="2">
        <name>Mg(2+)</name>
        <dbReference type="ChEBI" id="CHEBI:18420"/>
    </cofactor>
</comment>
<sequence length="238" mass="26063">MSALSVTAASKQAPKRLPIRDAATVMLIDASGREPKVLMGRRHEGVRFMPGKYVFPGGRVERADGLVSVAAPYPPHVERRLKHGVRRATASRVKAYGLAAIRELAEETGLMIGQRGVAFRARGDAWAPFVEAGIAPSLDGLHFVARAITPPGRPRRFDTRFFAADASLIAARREGVIHADAELVELCWPTLAEARSLDLPAITRLILVDLEARLEDGLERDQPTPFYRRGSQSARELV</sequence>
<protein>
    <submittedName>
        <fullName evidence="8">NUDIX hydrolase</fullName>
    </submittedName>
</protein>
<comment type="caution">
    <text evidence="8">The sequence shown here is derived from an EMBL/GenBank/DDBJ whole genome shotgun (WGS) entry which is preliminary data.</text>
</comment>
<dbReference type="InterPro" id="IPR015797">
    <property type="entry name" value="NUDIX_hydrolase-like_dom_sf"/>
</dbReference>
<dbReference type="RefSeq" id="WP_131002064.1">
    <property type="nucleotide sequence ID" value="NZ_JBHSZR010000005.1"/>
</dbReference>
<feature type="domain" description="Nudix hydrolase" evidence="7">
    <location>
        <begin position="18"/>
        <end position="212"/>
    </location>
</feature>
<evidence type="ECO:0000256" key="4">
    <source>
        <dbReference type="ARBA" id="ARBA00022801"/>
    </source>
</evidence>
<dbReference type="EMBL" id="SIUB01000002">
    <property type="protein sequence ID" value="TBN54389.1"/>
    <property type="molecule type" value="Genomic_DNA"/>
</dbReference>
<dbReference type="SUPFAM" id="SSF55811">
    <property type="entry name" value="Nudix"/>
    <property type="match status" value="1"/>
</dbReference>
<evidence type="ECO:0000313" key="8">
    <source>
        <dbReference type="EMBL" id="TBN54389.1"/>
    </source>
</evidence>
<dbReference type="AlphaFoldDB" id="A0A4Q9GJB5"/>
<dbReference type="PROSITE" id="PS51462">
    <property type="entry name" value="NUDIX"/>
    <property type="match status" value="1"/>
</dbReference>
<proteinExistence type="predicted"/>
<evidence type="ECO:0000256" key="5">
    <source>
        <dbReference type="ARBA" id="ARBA00022842"/>
    </source>
</evidence>
<evidence type="ECO:0000259" key="7">
    <source>
        <dbReference type="PROSITE" id="PS51462"/>
    </source>
</evidence>
<dbReference type="PANTHER" id="PTHR12318:SF0">
    <property type="entry name" value="ACYL-COENZYME A DIPHOSPHATASE NUDT19"/>
    <property type="match status" value="1"/>
</dbReference>
<keyword evidence="6" id="KW-0464">Manganese</keyword>
<accession>A0A4Q9GJB5</accession>
<keyword evidence="5" id="KW-0460">Magnesium</keyword>
<evidence type="ECO:0000256" key="1">
    <source>
        <dbReference type="ARBA" id="ARBA00001936"/>
    </source>
</evidence>
<keyword evidence="9" id="KW-1185">Reference proteome</keyword>
<dbReference type="OrthoDB" id="9805905at2"/>